<dbReference type="STRING" id="341454.A0A4S2N6Y1"/>
<keyword evidence="9" id="KW-1185">Reference proteome</keyword>
<protein>
    <recommendedName>
        <fullName evidence="5">Endoplasmic reticulum-Golgi intermediate compartment protein</fullName>
    </recommendedName>
</protein>
<comment type="caution">
    <text evidence="5">Lacks conserved residue(s) required for the propagation of feature annotation.</text>
</comment>
<dbReference type="PANTHER" id="PTHR10984">
    <property type="entry name" value="ENDOPLASMIC RETICULUM-GOLGI INTERMEDIATE COMPARTMENT PROTEIN"/>
    <property type="match status" value="1"/>
</dbReference>
<dbReference type="EMBL" id="ML220112">
    <property type="protein sequence ID" value="TGZ84874.1"/>
    <property type="molecule type" value="Genomic_DNA"/>
</dbReference>
<dbReference type="GO" id="GO:0000139">
    <property type="term" value="C:Golgi membrane"/>
    <property type="evidence" value="ECO:0007669"/>
    <property type="project" value="UniProtKB-SubCell"/>
</dbReference>
<evidence type="ECO:0000256" key="4">
    <source>
        <dbReference type="ARBA" id="ARBA00023136"/>
    </source>
</evidence>
<dbReference type="GO" id="GO:0006888">
    <property type="term" value="P:endoplasmic reticulum to Golgi vesicle-mediated transport"/>
    <property type="evidence" value="ECO:0007669"/>
    <property type="project" value="UniProtKB-UniRule"/>
</dbReference>
<comment type="similarity">
    <text evidence="5">Belongs to the ERGIC family.</text>
</comment>
<feature type="domain" description="Endoplasmic reticulum vesicle transporter N-terminal" evidence="7">
    <location>
        <begin position="16"/>
        <end position="103"/>
    </location>
</feature>
<dbReference type="GO" id="GO:0005789">
    <property type="term" value="C:endoplasmic reticulum membrane"/>
    <property type="evidence" value="ECO:0007669"/>
    <property type="project" value="UniProtKB-SubCell"/>
</dbReference>
<feature type="transmembrane region" description="Helical" evidence="5">
    <location>
        <begin position="303"/>
        <end position="322"/>
    </location>
</feature>
<reference evidence="8 9" key="1">
    <citation type="submission" date="2019-04" db="EMBL/GenBank/DDBJ databases">
        <title>Comparative genomics and transcriptomics to analyze fruiting body development in filamentous ascomycetes.</title>
        <authorList>
            <consortium name="DOE Joint Genome Institute"/>
            <person name="Lutkenhaus R."/>
            <person name="Traeger S."/>
            <person name="Breuer J."/>
            <person name="Kuo A."/>
            <person name="Lipzen A."/>
            <person name="Pangilinan J."/>
            <person name="Dilworth D."/>
            <person name="Sandor L."/>
            <person name="Poggeler S."/>
            <person name="Barry K."/>
            <person name="Grigoriev I.V."/>
            <person name="Nowrousian M."/>
        </authorList>
    </citation>
    <scope>NUCLEOTIDE SEQUENCE [LARGE SCALE GENOMIC DNA]</scope>
    <source>
        <strain evidence="8 9">CBS 389.68</strain>
    </source>
</reference>
<dbReference type="InParanoid" id="A0A4S2N6Y1"/>
<organism evidence="8 9">
    <name type="scientific">Ascodesmis nigricans</name>
    <dbReference type="NCBI Taxonomy" id="341454"/>
    <lineage>
        <taxon>Eukaryota</taxon>
        <taxon>Fungi</taxon>
        <taxon>Dikarya</taxon>
        <taxon>Ascomycota</taxon>
        <taxon>Pezizomycotina</taxon>
        <taxon>Pezizomycetes</taxon>
        <taxon>Pezizales</taxon>
        <taxon>Ascodesmidaceae</taxon>
        <taxon>Ascodesmis</taxon>
    </lineage>
</organism>
<accession>A0A4S2N6Y1</accession>
<keyword evidence="4 5" id="KW-0472">Membrane</keyword>
<dbReference type="Proteomes" id="UP000298138">
    <property type="component" value="Unassembled WGS sequence"/>
</dbReference>
<dbReference type="InterPro" id="IPR045888">
    <property type="entry name" value="Erv"/>
</dbReference>
<gene>
    <name evidence="8" type="ORF">EX30DRAFT_337330</name>
</gene>
<feature type="domain" description="Endoplasmic reticulum vesicle transporter C-terminal" evidence="6">
    <location>
        <begin position="161"/>
        <end position="316"/>
    </location>
</feature>
<evidence type="ECO:0000256" key="2">
    <source>
        <dbReference type="ARBA" id="ARBA00022692"/>
    </source>
</evidence>
<keyword evidence="2 5" id="KW-0812">Transmembrane</keyword>
<dbReference type="PANTHER" id="PTHR10984:SF81">
    <property type="entry name" value="ER-DERIVED VESICLES PROTEIN ERV41"/>
    <property type="match status" value="1"/>
</dbReference>
<dbReference type="OrthoDB" id="5541786at2759"/>
<evidence type="ECO:0000256" key="3">
    <source>
        <dbReference type="ARBA" id="ARBA00022989"/>
    </source>
</evidence>
<name>A0A4S2N6Y1_9PEZI</name>
<dbReference type="FunCoup" id="A0A4S2N6Y1">
    <property type="interactions" value="376"/>
</dbReference>
<dbReference type="AlphaFoldDB" id="A0A4S2N6Y1"/>
<dbReference type="Pfam" id="PF07970">
    <property type="entry name" value="COPIIcoated_ERV"/>
    <property type="match status" value="1"/>
</dbReference>
<dbReference type="GO" id="GO:0033116">
    <property type="term" value="C:endoplasmic reticulum-Golgi intermediate compartment membrane"/>
    <property type="evidence" value="ECO:0007669"/>
    <property type="project" value="UniProtKB-SubCell"/>
</dbReference>
<evidence type="ECO:0000259" key="7">
    <source>
        <dbReference type="Pfam" id="PF13850"/>
    </source>
</evidence>
<dbReference type="InterPro" id="IPR039542">
    <property type="entry name" value="Erv_N"/>
</dbReference>
<evidence type="ECO:0000256" key="5">
    <source>
        <dbReference type="RuleBase" id="RU369013"/>
    </source>
</evidence>
<dbReference type="GO" id="GO:0006890">
    <property type="term" value="P:retrograde vesicle-mediated transport, Golgi to endoplasmic reticulum"/>
    <property type="evidence" value="ECO:0007669"/>
    <property type="project" value="TreeGrafter"/>
</dbReference>
<evidence type="ECO:0000259" key="6">
    <source>
        <dbReference type="Pfam" id="PF07970"/>
    </source>
</evidence>
<evidence type="ECO:0000256" key="1">
    <source>
        <dbReference type="ARBA" id="ARBA00004370"/>
    </source>
</evidence>
<comment type="subcellular location">
    <subcellularLocation>
        <location evidence="5">Endoplasmic reticulum membrane</location>
        <topology evidence="5">Multi-pass membrane protein</topology>
    </subcellularLocation>
    <subcellularLocation>
        <location evidence="5">Endoplasmic reticulum-Golgi intermediate compartment membrane</location>
        <topology evidence="5">Multi-pass membrane protein</topology>
    </subcellularLocation>
    <subcellularLocation>
        <location evidence="5">Golgi apparatus membrane</location>
        <topology evidence="5">Multi-pass membrane protein</topology>
    </subcellularLocation>
    <subcellularLocation>
        <location evidence="1">Membrane</location>
    </subcellularLocation>
</comment>
<keyword evidence="5" id="KW-0813">Transport</keyword>
<keyword evidence="5" id="KW-0333">Golgi apparatus</keyword>
<dbReference type="GO" id="GO:0030134">
    <property type="term" value="C:COPII-coated ER to Golgi transport vesicle"/>
    <property type="evidence" value="ECO:0007669"/>
    <property type="project" value="TreeGrafter"/>
</dbReference>
<proteinExistence type="inferred from homology"/>
<sequence length="352" mass="39520">MPSFEESHFAPAKGGLSTFDAFPKTRSTYRVTSSRGGFLTVTLIAFSLALVWSEFLSHLSGNESQLFRVEKGVGHTMQINIDITIAMPCGSLHINAQDDAMDRVLAGQVLTKEDTSFDDTSAHRLVDIKGREDHVYEVLSKARKSKFGKTKLKPMSFLRGETKGSCRIYGSMDVNRVQGNFHITAAGHGYYHGGAHIDHNSFNFSHVVNELSFGEYYPKLVNPLDGVITTTDENFYKFQYFLSIVPTQYTSFVSGRSLLTNQYSVTESSRSVSEFKIPGIFFKYDIEPLSLTVEERRTPLYKFLIRVVNIFGGVMVGGNWMYKLVLVIGEYFKKRGARSLAGRGLVFDKEHS</sequence>
<evidence type="ECO:0000313" key="8">
    <source>
        <dbReference type="EMBL" id="TGZ84874.1"/>
    </source>
</evidence>
<keyword evidence="5" id="KW-0256">Endoplasmic reticulum</keyword>
<dbReference type="InterPro" id="IPR012936">
    <property type="entry name" value="Erv_C"/>
</dbReference>
<evidence type="ECO:0000313" key="9">
    <source>
        <dbReference type="Proteomes" id="UP000298138"/>
    </source>
</evidence>
<keyword evidence="3 5" id="KW-1133">Transmembrane helix</keyword>
<keyword evidence="5" id="KW-0931">ER-Golgi transport</keyword>
<comment type="function">
    <text evidence="5">Plays a role in transport between endoplasmic reticulum and Golgi.</text>
</comment>
<dbReference type="Pfam" id="PF13850">
    <property type="entry name" value="ERGIC_N"/>
    <property type="match status" value="1"/>
</dbReference>